<feature type="region of interest" description="Disordered" evidence="1">
    <location>
        <begin position="1"/>
        <end position="27"/>
    </location>
</feature>
<dbReference type="InterPro" id="IPR000210">
    <property type="entry name" value="BTB/POZ_dom"/>
</dbReference>
<evidence type="ECO:0000259" key="2">
    <source>
        <dbReference type="PROSITE" id="PS50097"/>
    </source>
</evidence>
<dbReference type="SUPFAM" id="SSF54695">
    <property type="entry name" value="POZ domain"/>
    <property type="match status" value="1"/>
</dbReference>
<dbReference type="PROSITE" id="PS50097">
    <property type="entry name" value="BTB"/>
    <property type="match status" value="1"/>
</dbReference>
<dbReference type="CDD" id="cd18186">
    <property type="entry name" value="BTB_POZ_ZBTB_KLHL-like"/>
    <property type="match status" value="1"/>
</dbReference>
<keyword evidence="4" id="KW-1185">Reference proteome</keyword>
<accession>A0A8K0RFP8</accession>
<dbReference type="AlphaFoldDB" id="A0A8K0RFP8"/>
<comment type="caution">
    <text evidence="3">The sequence shown here is derived from an EMBL/GenBank/DDBJ whole genome shotgun (WGS) entry which is preliminary data.</text>
</comment>
<dbReference type="Gene3D" id="3.30.710.10">
    <property type="entry name" value="Potassium Channel Kv1.1, Chain A"/>
    <property type="match status" value="1"/>
</dbReference>
<evidence type="ECO:0000313" key="3">
    <source>
        <dbReference type="EMBL" id="KAH7095249.1"/>
    </source>
</evidence>
<reference evidence="3" key="1">
    <citation type="journal article" date="2021" name="Nat. Commun.">
        <title>Genetic determinants of endophytism in the Arabidopsis root mycobiome.</title>
        <authorList>
            <person name="Mesny F."/>
            <person name="Miyauchi S."/>
            <person name="Thiergart T."/>
            <person name="Pickel B."/>
            <person name="Atanasova L."/>
            <person name="Karlsson M."/>
            <person name="Huettel B."/>
            <person name="Barry K.W."/>
            <person name="Haridas S."/>
            <person name="Chen C."/>
            <person name="Bauer D."/>
            <person name="Andreopoulos W."/>
            <person name="Pangilinan J."/>
            <person name="LaButti K."/>
            <person name="Riley R."/>
            <person name="Lipzen A."/>
            <person name="Clum A."/>
            <person name="Drula E."/>
            <person name="Henrissat B."/>
            <person name="Kohler A."/>
            <person name="Grigoriev I.V."/>
            <person name="Martin F.M."/>
            <person name="Hacquard S."/>
        </authorList>
    </citation>
    <scope>NUCLEOTIDE SEQUENCE</scope>
    <source>
        <strain evidence="3">MPI-SDFR-AT-0120</strain>
    </source>
</reference>
<feature type="region of interest" description="Disordered" evidence="1">
    <location>
        <begin position="39"/>
        <end position="61"/>
    </location>
</feature>
<dbReference type="EMBL" id="JAGMVJ010000001">
    <property type="protein sequence ID" value="KAH7095249.1"/>
    <property type="molecule type" value="Genomic_DNA"/>
</dbReference>
<dbReference type="Proteomes" id="UP000813461">
    <property type="component" value="Unassembled WGS sequence"/>
</dbReference>
<feature type="compositionally biased region" description="Basic and acidic residues" evidence="1">
    <location>
        <begin position="1"/>
        <end position="17"/>
    </location>
</feature>
<gene>
    <name evidence="3" type="ORF">FB567DRAFT_24152</name>
</gene>
<organism evidence="3 4">
    <name type="scientific">Paraphoma chrysanthemicola</name>
    <dbReference type="NCBI Taxonomy" id="798071"/>
    <lineage>
        <taxon>Eukaryota</taxon>
        <taxon>Fungi</taxon>
        <taxon>Dikarya</taxon>
        <taxon>Ascomycota</taxon>
        <taxon>Pezizomycotina</taxon>
        <taxon>Dothideomycetes</taxon>
        <taxon>Pleosporomycetidae</taxon>
        <taxon>Pleosporales</taxon>
        <taxon>Pleosporineae</taxon>
        <taxon>Phaeosphaeriaceae</taxon>
        <taxon>Paraphoma</taxon>
    </lineage>
</organism>
<dbReference type="OrthoDB" id="3786410at2759"/>
<evidence type="ECO:0000256" key="1">
    <source>
        <dbReference type="SAM" id="MobiDB-lite"/>
    </source>
</evidence>
<dbReference type="PANTHER" id="PTHR47843:SF2">
    <property type="entry name" value="BTB DOMAIN-CONTAINING PROTEIN"/>
    <property type="match status" value="1"/>
</dbReference>
<evidence type="ECO:0000313" key="4">
    <source>
        <dbReference type="Proteomes" id="UP000813461"/>
    </source>
</evidence>
<name>A0A8K0RFP8_9PLEO</name>
<feature type="domain" description="BTB" evidence="2">
    <location>
        <begin position="82"/>
        <end position="155"/>
    </location>
</feature>
<protein>
    <recommendedName>
        <fullName evidence="2">BTB domain-containing protein</fullName>
    </recommendedName>
</protein>
<proteinExistence type="predicted"/>
<dbReference type="PANTHER" id="PTHR47843">
    <property type="entry name" value="BTB DOMAIN-CONTAINING PROTEIN-RELATED"/>
    <property type="match status" value="1"/>
</dbReference>
<dbReference type="Pfam" id="PF00651">
    <property type="entry name" value="BTB"/>
    <property type="match status" value="1"/>
</dbReference>
<dbReference type="InterPro" id="IPR011333">
    <property type="entry name" value="SKP1/BTB/POZ_sf"/>
</dbReference>
<sequence length="291" mass="32371">MSDKGSEDQAKLAKDTRPTYSSIDEPSVADLIVRGMPGLRISDGRPASAQPNRSGRKTARGSKLNVLSRAIRVPETLAIDFGDTFVVVQIGQSDHRRTFAVHENLLCASSPQLKKRLREIPVEHNQKQLSLDCPDPGAFALYVQYLYTGQIPSKPTSVTASNEYTTLCKLYILAYDFEDIPAQNAACDATYAKAMESNGDIQNSLPQREHIDIIYSGTSSPCAARRLLVDLYTAYAKDEWLSTHTETLPQQFMGELALNLMKHRAAWLSHIIGSKEQYHKNMSSEQMFQTG</sequence>